<proteinExistence type="predicted"/>
<accession>A0A1H0U1E1</accession>
<protein>
    <submittedName>
        <fullName evidence="1">Uncharacterized protein</fullName>
    </submittedName>
</protein>
<dbReference type="RefSeq" id="WP_274380220.1">
    <property type="nucleotide sequence ID" value="NZ_FNJU01000004.1"/>
</dbReference>
<name>A0A1H0U1E1_9BACI</name>
<evidence type="ECO:0000313" key="2">
    <source>
        <dbReference type="Proteomes" id="UP000199159"/>
    </source>
</evidence>
<keyword evidence="2" id="KW-1185">Reference proteome</keyword>
<reference evidence="2" key="1">
    <citation type="submission" date="2016-10" db="EMBL/GenBank/DDBJ databases">
        <authorList>
            <person name="Varghese N."/>
            <person name="Submissions S."/>
        </authorList>
    </citation>
    <scope>NUCLEOTIDE SEQUENCE [LARGE SCALE GENOMIC DNA]</scope>
    <source>
        <strain evidence="2">IBRC-M10078</strain>
    </source>
</reference>
<organism evidence="1 2">
    <name type="scientific">Litchfieldia salsa</name>
    <dbReference type="NCBI Taxonomy" id="930152"/>
    <lineage>
        <taxon>Bacteria</taxon>
        <taxon>Bacillati</taxon>
        <taxon>Bacillota</taxon>
        <taxon>Bacilli</taxon>
        <taxon>Bacillales</taxon>
        <taxon>Bacillaceae</taxon>
        <taxon>Litchfieldia</taxon>
    </lineage>
</organism>
<dbReference type="STRING" id="930152.SAMN05216565_10484"/>
<dbReference type="AlphaFoldDB" id="A0A1H0U1E1"/>
<dbReference type="Proteomes" id="UP000199159">
    <property type="component" value="Unassembled WGS sequence"/>
</dbReference>
<gene>
    <name evidence="1" type="ORF">SAMN05216565_10484</name>
</gene>
<dbReference type="EMBL" id="FNJU01000004">
    <property type="protein sequence ID" value="SDP59999.1"/>
    <property type="molecule type" value="Genomic_DNA"/>
</dbReference>
<sequence>MVKAVKTKNERKKKVVVNEKHKDKDEAWQRFLTLVEAKIKR</sequence>
<evidence type="ECO:0000313" key="1">
    <source>
        <dbReference type="EMBL" id="SDP59999.1"/>
    </source>
</evidence>